<name>A0A6P4YHC7_BRABE</name>
<evidence type="ECO:0000313" key="4">
    <source>
        <dbReference type="Proteomes" id="UP000515135"/>
    </source>
</evidence>
<keyword evidence="4" id="KW-1185">Reference proteome</keyword>
<dbReference type="PANTHER" id="PTHR34179:SF1">
    <property type="entry name" value="TUMOR PROTEIN P53-INDUCIBLE PROTEIN 13"/>
    <property type="match status" value="1"/>
</dbReference>
<sequence>MAATRNKKVRETLTLIVLTWILLVCAGEEEVRRSHGIRQAQYTRDMCDDGKTSIALDLQGIKYDCEAKIHSPVYAEMSPSRSNCSTPKEPLHKCMRDRITYTQRIPHSGMHRPKWAKYGTYKYLPPQRWLHNIEHGAVVALYDPCAPQTQVDVLKQTVRRCLRKHIITPYTKLTHTYPFALSAWGCTLEMAHINVTEVQGWIVQHALQSGEESRETKDGQYSHWLLQAADVVSDLQESVICPDIQTTSATAITQQTNTTQHTELADTAVVHVGSGSQHSEPDTSTALSVGPTEGSSARLTGDRKLLVTDSDFIKNMVMSKQGKLLTASTPARKQSSLLVPQMASSRVTAQETGAYRSLTSVNSYTANVPHSVTVQNSSPKTADQTQQMSTMYQTQELPSNMMTQRTPHRHSHQVNQSVMTNALEGFHQDQAYWALGSLVFLLGLLSGAVYHTKLWRKKVQGEMFKQVETVKDWEQAPKEKLSIPGLIRKKFDLLRQKTTRYHLLNQQEVLYNAMFSESDVDSDNQ</sequence>
<dbReference type="Pfam" id="PF11303">
    <property type="entry name" value="DUF3105"/>
    <property type="match status" value="1"/>
</dbReference>
<accession>A0A6P4YHC7</accession>
<keyword evidence="2" id="KW-0472">Membrane</keyword>
<keyword evidence="3" id="KW-0732">Signal</keyword>
<feature type="region of interest" description="Disordered" evidence="1">
    <location>
        <begin position="273"/>
        <end position="296"/>
    </location>
</feature>
<proteinExistence type="predicted"/>
<dbReference type="KEGG" id="bbel:109473259"/>
<feature type="signal peptide" evidence="3">
    <location>
        <begin position="1"/>
        <end position="27"/>
    </location>
</feature>
<dbReference type="InterPro" id="IPR021454">
    <property type="entry name" value="DUF3105"/>
</dbReference>
<keyword evidence="2" id="KW-0812">Transmembrane</keyword>
<dbReference type="AlphaFoldDB" id="A0A6P4YHC7"/>
<feature type="chain" id="PRO_5027976002" evidence="3">
    <location>
        <begin position="28"/>
        <end position="525"/>
    </location>
</feature>
<organism evidence="4 5">
    <name type="scientific">Branchiostoma belcheri</name>
    <name type="common">Amphioxus</name>
    <dbReference type="NCBI Taxonomy" id="7741"/>
    <lineage>
        <taxon>Eukaryota</taxon>
        <taxon>Metazoa</taxon>
        <taxon>Chordata</taxon>
        <taxon>Cephalochordata</taxon>
        <taxon>Leptocardii</taxon>
        <taxon>Amphioxiformes</taxon>
        <taxon>Branchiostomatidae</taxon>
        <taxon>Branchiostoma</taxon>
    </lineage>
</organism>
<feature type="compositionally biased region" description="Polar residues" evidence="1">
    <location>
        <begin position="274"/>
        <end position="296"/>
    </location>
</feature>
<evidence type="ECO:0000256" key="1">
    <source>
        <dbReference type="SAM" id="MobiDB-lite"/>
    </source>
</evidence>
<protein>
    <submittedName>
        <fullName evidence="5">Uncharacterized protein LOC109473259</fullName>
    </submittedName>
</protein>
<dbReference type="GO" id="GO:0005737">
    <property type="term" value="C:cytoplasm"/>
    <property type="evidence" value="ECO:0007669"/>
    <property type="project" value="TreeGrafter"/>
</dbReference>
<reference evidence="5" key="1">
    <citation type="submission" date="2025-08" db="UniProtKB">
        <authorList>
            <consortium name="RefSeq"/>
        </authorList>
    </citation>
    <scope>IDENTIFICATION</scope>
    <source>
        <tissue evidence="5">Gonad</tissue>
    </source>
</reference>
<dbReference type="PANTHER" id="PTHR34179">
    <property type="entry name" value="TUMOR PROTEIN P53-INDUCIBLE PROTEIN 13"/>
    <property type="match status" value="1"/>
</dbReference>
<gene>
    <name evidence="5" type="primary">LOC109473259</name>
</gene>
<dbReference type="RefSeq" id="XP_019628695.1">
    <property type="nucleotide sequence ID" value="XM_019773136.1"/>
</dbReference>
<evidence type="ECO:0000256" key="2">
    <source>
        <dbReference type="SAM" id="Phobius"/>
    </source>
</evidence>
<feature type="transmembrane region" description="Helical" evidence="2">
    <location>
        <begin position="431"/>
        <end position="450"/>
    </location>
</feature>
<keyword evidence="2" id="KW-1133">Transmembrane helix</keyword>
<dbReference type="Proteomes" id="UP000515135">
    <property type="component" value="Unplaced"/>
</dbReference>
<dbReference type="OrthoDB" id="5960270at2759"/>
<evidence type="ECO:0000313" key="5">
    <source>
        <dbReference type="RefSeq" id="XP_019628695.1"/>
    </source>
</evidence>
<evidence type="ECO:0000256" key="3">
    <source>
        <dbReference type="SAM" id="SignalP"/>
    </source>
</evidence>
<dbReference type="GeneID" id="109473259"/>